<accession>A0AAF0C8K3</accession>
<proteinExistence type="predicted"/>
<evidence type="ECO:0000313" key="2">
    <source>
        <dbReference type="EMBL" id="WDE06537.1"/>
    </source>
</evidence>
<protein>
    <submittedName>
        <fullName evidence="2">Uncharacterized protein</fullName>
    </submittedName>
</protein>
<sequence length="109" mass="11617">MLKHSVVLPILLAGLSVQASASNKINKLTIKAGIAYFETTRAKTSSLACVSPALQHQWSLDTTTIKGESQYLLLLSAIANSHSVKVVSANDCKLVPGLERALSLTLVQE</sequence>
<dbReference type="AlphaFoldDB" id="A0AAF0C8K3"/>
<gene>
    <name evidence="2" type="ORF">SG34_006360</name>
</gene>
<dbReference type="Proteomes" id="UP000032352">
    <property type="component" value="Chromosome"/>
</dbReference>
<evidence type="ECO:0000256" key="1">
    <source>
        <dbReference type="SAM" id="SignalP"/>
    </source>
</evidence>
<dbReference type="EMBL" id="CP059733">
    <property type="protein sequence ID" value="WDE06537.1"/>
    <property type="molecule type" value="Genomic_DNA"/>
</dbReference>
<keyword evidence="1" id="KW-0732">Signal</keyword>
<name>A0AAF0C8K3_9GAMM</name>
<feature type="chain" id="PRO_5042033027" evidence="1">
    <location>
        <begin position="22"/>
        <end position="109"/>
    </location>
</feature>
<reference evidence="2 3" key="1">
    <citation type="journal article" date="2015" name="Genome Announc.">
        <title>Draft Genome Sequences of Marine Isolates of Thalassomonas viridans and Thalassomonas actiniarum.</title>
        <authorList>
            <person name="Olonade I."/>
            <person name="van Zyl L.J."/>
            <person name="Trindade M."/>
        </authorList>
    </citation>
    <scope>NUCLEOTIDE SEQUENCE [LARGE SCALE GENOMIC DNA]</scope>
    <source>
        <strain evidence="2 3">XOM25</strain>
    </source>
</reference>
<evidence type="ECO:0000313" key="3">
    <source>
        <dbReference type="Proteomes" id="UP000032352"/>
    </source>
</evidence>
<organism evidence="2 3">
    <name type="scientific">Thalassomonas viridans</name>
    <dbReference type="NCBI Taxonomy" id="137584"/>
    <lineage>
        <taxon>Bacteria</taxon>
        <taxon>Pseudomonadati</taxon>
        <taxon>Pseudomonadota</taxon>
        <taxon>Gammaproteobacteria</taxon>
        <taxon>Alteromonadales</taxon>
        <taxon>Colwelliaceae</taxon>
        <taxon>Thalassomonas</taxon>
    </lineage>
</organism>
<feature type="signal peptide" evidence="1">
    <location>
        <begin position="1"/>
        <end position="21"/>
    </location>
</feature>
<keyword evidence="3" id="KW-1185">Reference proteome</keyword>
<dbReference type="RefSeq" id="WP_044839125.1">
    <property type="nucleotide sequence ID" value="NZ_CP059733.1"/>
</dbReference>
<reference evidence="2 3" key="2">
    <citation type="journal article" date="2022" name="Mar. Drugs">
        <title>Bioassay-Guided Fractionation Leads to the Detection of Cholic Acid Generated by the Rare Thalassomonas sp.</title>
        <authorList>
            <person name="Pheiffer F."/>
            <person name="Schneider Y.K."/>
            <person name="Hansen E.H."/>
            <person name="Andersen J.H."/>
            <person name="Isaksson J."/>
            <person name="Busche T."/>
            <person name="R C."/>
            <person name="Kalinowski J."/>
            <person name="Zyl L.V."/>
            <person name="Trindade M."/>
        </authorList>
    </citation>
    <scope>NUCLEOTIDE SEQUENCE [LARGE SCALE GENOMIC DNA]</scope>
    <source>
        <strain evidence="2 3">XOM25</strain>
    </source>
</reference>
<dbReference type="KEGG" id="tvd:SG34_006360"/>